<dbReference type="InterPro" id="IPR001005">
    <property type="entry name" value="SANT/Myb"/>
</dbReference>
<keyword evidence="2" id="KW-0238">DNA-binding</keyword>
<keyword evidence="8" id="KW-1185">Reference proteome</keyword>
<dbReference type="PROSITE" id="PS51294">
    <property type="entry name" value="HTH_MYB"/>
    <property type="match status" value="2"/>
</dbReference>
<dbReference type="GO" id="GO:0000978">
    <property type="term" value="F:RNA polymerase II cis-regulatory region sequence-specific DNA binding"/>
    <property type="evidence" value="ECO:0007669"/>
    <property type="project" value="TreeGrafter"/>
</dbReference>
<evidence type="ECO:0008006" key="9">
    <source>
        <dbReference type="Google" id="ProtNLM"/>
    </source>
</evidence>
<proteinExistence type="predicted"/>
<dbReference type="PANTHER" id="PTHR46380:SF2">
    <property type="entry name" value="CYCLIN-D-BINDING MYB-LIKE TRANSCRIPTION FACTOR 1"/>
    <property type="match status" value="1"/>
</dbReference>
<feature type="domain" description="Myb-like" evidence="5">
    <location>
        <begin position="401"/>
        <end position="439"/>
    </location>
</feature>
<feature type="domain" description="Myb-like" evidence="5">
    <location>
        <begin position="444"/>
        <end position="505"/>
    </location>
</feature>
<name>A0AAW0U5L1_SCYPA</name>
<dbReference type="AlphaFoldDB" id="A0AAW0U5L1"/>
<feature type="region of interest" description="Disordered" evidence="4">
    <location>
        <begin position="702"/>
        <end position="725"/>
    </location>
</feature>
<reference evidence="7 8" key="1">
    <citation type="submission" date="2023-03" db="EMBL/GenBank/DDBJ databases">
        <title>High-quality genome of Scylla paramamosain provides insights in environmental adaptation.</title>
        <authorList>
            <person name="Zhang L."/>
        </authorList>
    </citation>
    <scope>NUCLEOTIDE SEQUENCE [LARGE SCALE GENOMIC DNA]</scope>
    <source>
        <strain evidence="7">LZ_2023a</strain>
        <tissue evidence="7">Muscle</tissue>
    </source>
</reference>
<comment type="caution">
    <text evidence="7">The sequence shown here is derived from an EMBL/GenBank/DDBJ whole genome shotgun (WGS) entry which is preliminary data.</text>
</comment>
<evidence type="ECO:0000313" key="8">
    <source>
        <dbReference type="Proteomes" id="UP001487740"/>
    </source>
</evidence>
<feature type="region of interest" description="Disordered" evidence="4">
    <location>
        <begin position="610"/>
        <end position="629"/>
    </location>
</feature>
<dbReference type="EMBL" id="JARAKH010000018">
    <property type="protein sequence ID" value="KAK8395349.1"/>
    <property type="molecule type" value="Genomic_DNA"/>
</dbReference>
<dbReference type="SMART" id="SM00717">
    <property type="entry name" value="SANT"/>
    <property type="match status" value="4"/>
</dbReference>
<dbReference type="CDD" id="cd00167">
    <property type="entry name" value="SANT"/>
    <property type="match status" value="3"/>
</dbReference>
<dbReference type="PROSITE" id="PS50090">
    <property type="entry name" value="MYB_LIKE"/>
    <property type="match status" value="2"/>
</dbReference>
<evidence type="ECO:0000256" key="3">
    <source>
        <dbReference type="ARBA" id="ARBA00023242"/>
    </source>
</evidence>
<evidence type="ECO:0000259" key="6">
    <source>
        <dbReference type="PROSITE" id="PS51294"/>
    </source>
</evidence>
<evidence type="ECO:0000256" key="1">
    <source>
        <dbReference type="ARBA" id="ARBA00004123"/>
    </source>
</evidence>
<dbReference type="InterPro" id="IPR046775">
    <property type="entry name" value="DMTF1_N"/>
</dbReference>
<evidence type="ECO:0000259" key="5">
    <source>
        <dbReference type="PROSITE" id="PS50090"/>
    </source>
</evidence>
<feature type="region of interest" description="Disordered" evidence="4">
    <location>
        <begin position="806"/>
        <end position="830"/>
    </location>
</feature>
<dbReference type="GO" id="GO:0000981">
    <property type="term" value="F:DNA-binding transcription factor activity, RNA polymerase II-specific"/>
    <property type="evidence" value="ECO:0007669"/>
    <property type="project" value="TreeGrafter"/>
</dbReference>
<sequence length="830" mass="90230">MEVEEVVEVGEDAFPQSKKIRLVVVPDAEAGARNGKGDMDAGEQAASVLLYSNSGQLVRAEIMVDSLNENIIAVPLGTDLTDFTKKSKSPQHSEDGPEVLRILETPGQTPKKPKSSPVLMVRTVQTQAAQSNATVTKLSTSSGHIRQKQVTHDTISKTLLHSEVSARPQSKTNTVNKILIATDAQQRSHHDDLLPSTKVAVPAVEVKSQLSGFSEENLPAFTSAIDKTASQGSIGEEESGSPTTVIMRLNSLDGLELDPVFQATETLAETNSESGMNKSEGLGVEEVQVDLQSSTAGQVEANNGSVNQSWFTSREDKAMLRWRGHAWRQGMWSREETDLLQHNIEQYCAQRGVSDPGSVIFKMSKEERSGFYRVIARGLNRPLFSIYRRVIRLYDNHNHIGKYSSEEVSKLRELHVKHGNNWQAIAAHLGRSAASVKDRCRLLNEHCNRGTWSPDEEDRLAAAVYDLAQVLPGEQVTSGISWGEVARRVRTRSEKQCRTKWLNYLNWKRTSGVEWSKADDVQLICRLSVCGAGDESQVDWTALARVWPACRSPHWLRGKWWNLKRRLSPSVQELGLSDMCQHLYNQQSLSLLQSTLVELPATFLNSSSQTSPAHSSLSEGKSPSPLGSTQQDCVDLSVSTVKLCIPAANFSHIINSDDNEEDFHSRLNGLVQSALLSHGVQVRSCNSASEVVVSESADTQTQEHFLSTSSQLADSLASSSPPSDKNSRAIVVEAVEDSLPLHLSAVSRAGVGRASLLGHGGLGGGVKEEDILSDSEGGHTTTLDPSSPVVSSKLILNDPILSVSGEPLGGEEGLQADPDDSHICTGLAGD</sequence>
<feature type="domain" description="HTH myb-type" evidence="6">
    <location>
        <begin position="401"/>
        <end position="439"/>
    </location>
</feature>
<evidence type="ECO:0000313" key="7">
    <source>
        <dbReference type="EMBL" id="KAK8395352.1"/>
    </source>
</evidence>
<dbReference type="FunFam" id="1.10.10.60:FF:000139">
    <property type="entry name" value="cyclin-D-binding Myb-like transcription factor 1 isoform X2"/>
    <property type="match status" value="1"/>
</dbReference>
<evidence type="ECO:0000256" key="2">
    <source>
        <dbReference type="ARBA" id="ARBA00023125"/>
    </source>
</evidence>
<accession>A0AAW0U5L1</accession>
<dbReference type="InterPro" id="IPR051651">
    <property type="entry name" value="DMTF1_DNA-bind_reg"/>
</dbReference>
<protein>
    <recommendedName>
        <fullName evidence="9">Cyclin-D-binding Myb-like transcription factor 1</fullName>
    </recommendedName>
</protein>
<dbReference type="Gene3D" id="1.10.10.60">
    <property type="entry name" value="Homeodomain-like"/>
    <property type="match status" value="2"/>
</dbReference>
<dbReference type="Pfam" id="PF20588">
    <property type="entry name" value="DMTF1_N"/>
    <property type="match status" value="1"/>
</dbReference>
<comment type="subcellular location">
    <subcellularLocation>
        <location evidence="1">Nucleus</location>
    </subcellularLocation>
</comment>
<gene>
    <name evidence="7" type="ORF">O3P69_006194</name>
</gene>
<feature type="compositionally biased region" description="Low complexity" evidence="4">
    <location>
        <begin position="707"/>
        <end position="724"/>
    </location>
</feature>
<organism evidence="7 8">
    <name type="scientific">Scylla paramamosain</name>
    <name type="common">Mud crab</name>
    <dbReference type="NCBI Taxonomy" id="85552"/>
    <lineage>
        <taxon>Eukaryota</taxon>
        <taxon>Metazoa</taxon>
        <taxon>Ecdysozoa</taxon>
        <taxon>Arthropoda</taxon>
        <taxon>Crustacea</taxon>
        <taxon>Multicrustacea</taxon>
        <taxon>Malacostraca</taxon>
        <taxon>Eumalacostraca</taxon>
        <taxon>Eucarida</taxon>
        <taxon>Decapoda</taxon>
        <taxon>Pleocyemata</taxon>
        <taxon>Brachyura</taxon>
        <taxon>Eubrachyura</taxon>
        <taxon>Portunoidea</taxon>
        <taxon>Portunidae</taxon>
        <taxon>Portuninae</taxon>
        <taxon>Scylla</taxon>
    </lineage>
</organism>
<dbReference type="InterPro" id="IPR017930">
    <property type="entry name" value="Myb_dom"/>
</dbReference>
<dbReference type="Pfam" id="PF13921">
    <property type="entry name" value="Myb_DNA-bind_6"/>
    <property type="match status" value="1"/>
</dbReference>
<dbReference type="SUPFAM" id="SSF46689">
    <property type="entry name" value="Homeodomain-like"/>
    <property type="match status" value="2"/>
</dbReference>
<evidence type="ECO:0000256" key="4">
    <source>
        <dbReference type="SAM" id="MobiDB-lite"/>
    </source>
</evidence>
<dbReference type="PANTHER" id="PTHR46380">
    <property type="entry name" value="CYCLIN-D-BINDING MYB-LIKE TRANSCRIPTION FACTOR 1"/>
    <property type="match status" value="1"/>
</dbReference>
<dbReference type="Proteomes" id="UP001487740">
    <property type="component" value="Unassembled WGS sequence"/>
</dbReference>
<dbReference type="InterPro" id="IPR009057">
    <property type="entry name" value="Homeodomain-like_sf"/>
</dbReference>
<dbReference type="EMBL" id="JARAKH010000018">
    <property type="protein sequence ID" value="KAK8395352.1"/>
    <property type="molecule type" value="Genomic_DNA"/>
</dbReference>
<keyword evidence="3" id="KW-0539">Nucleus</keyword>
<feature type="domain" description="HTH myb-type" evidence="6">
    <location>
        <begin position="444"/>
        <end position="509"/>
    </location>
</feature>
<dbReference type="GO" id="GO:0005634">
    <property type="term" value="C:nucleus"/>
    <property type="evidence" value="ECO:0007669"/>
    <property type="project" value="UniProtKB-SubCell"/>
</dbReference>